<name>A0A089MTH2_PAEBO</name>
<sequence length="222" mass="26106">MLDFVLYMVFSILETSAMFYLAFKVFKIDLYPKEMLFAGALMAFVSYVLRNDYGLILTDVAIQYLLTFCFLWLLFRIHIFYAAIMTGLTYLSYMLIQSTCYFLMRLTGLYSIEFPFLTVGVYILQMISVVLTIIIGFNIGKHRKGFDFVPDKQNVKVKIALREIKIFILSAPAIFIVILMLILTQRYSQYFFLMPMLYGILLYAYLYLSYKKDRTDDEFISL</sequence>
<reference evidence="2" key="1">
    <citation type="submission" date="2014-08" db="EMBL/GenBank/DDBJ databases">
        <title>Comparative genomics of the Paenibacillus odorifer group.</title>
        <authorList>
            <person name="den Bakker H.C."/>
            <person name="Tsai Y.-C.Y.-C."/>
            <person name="Martin N."/>
            <person name="Korlach J."/>
            <person name="Wiedmann M."/>
        </authorList>
    </citation>
    <scope>NUCLEOTIDE SEQUENCE [LARGE SCALE GENOMIC DNA]</scope>
    <source>
        <strain evidence="2">DSM 13188</strain>
    </source>
</reference>
<dbReference type="HOGENOM" id="CLU_1249611_0_0_9"/>
<feature type="transmembrane region" description="Helical" evidence="1">
    <location>
        <begin position="55"/>
        <end position="75"/>
    </location>
</feature>
<feature type="transmembrane region" description="Helical" evidence="1">
    <location>
        <begin position="190"/>
        <end position="208"/>
    </location>
</feature>
<keyword evidence="3" id="KW-1185">Reference proteome</keyword>
<dbReference type="EMBL" id="CP009285">
    <property type="protein sequence ID" value="AIQ59749.1"/>
    <property type="molecule type" value="Genomic_DNA"/>
</dbReference>
<feature type="transmembrane region" description="Helical" evidence="1">
    <location>
        <begin position="116"/>
        <end position="137"/>
    </location>
</feature>
<dbReference type="AlphaFoldDB" id="A0A089MTH2"/>
<keyword evidence="1" id="KW-1133">Transmembrane helix</keyword>
<dbReference type="Proteomes" id="UP000029518">
    <property type="component" value="Chromosome"/>
</dbReference>
<feature type="transmembrane region" description="Helical" evidence="1">
    <location>
        <begin position="6"/>
        <end position="23"/>
    </location>
</feature>
<keyword evidence="1" id="KW-0812">Transmembrane</keyword>
<dbReference type="KEGG" id="pbd:PBOR_24445"/>
<feature type="transmembrane region" description="Helical" evidence="1">
    <location>
        <begin position="166"/>
        <end position="184"/>
    </location>
</feature>
<keyword evidence="1" id="KW-0472">Membrane</keyword>
<accession>A0A089MTH2</accession>
<evidence type="ECO:0000256" key="1">
    <source>
        <dbReference type="SAM" id="Phobius"/>
    </source>
</evidence>
<evidence type="ECO:0000313" key="2">
    <source>
        <dbReference type="EMBL" id="AIQ59749.1"/>
    </source>
</evidence>
<dbReference type="RefSeq" id="WP_042215910.1">
    <property type="nucleotide sequence ID" value="NZ_CP009285.1"/>
</dbReference>
<organism evidence="2 3">
    <name type="scientific">Paenibacillus borealis</name>
    <dbReference type="NCBI Taxonomy" id="160799"/>
    <lineage>
        <taxon>Bacteria</taxon>
        <taxon>Bacillati</taxon>
        <taxon>Bacillota</taxon>
        <taxon>Bacilli</taxon>
        <taxon>Bacillales</taxon>
        <taxon>Paenibacillaceae</taxon>
        <taxon>Paenibacillus</taxon>
    </lineage>
</organism>
<feature type="transmembrane region" description="Helical" evidence="1">
    <location>
        <begin position="82"/>
        <end position="104"/>
    </location>
</feature>
<evidence type="ECO:0000313" key="3">
    <source>
        <dbReference type="Proteomes" id="UP000029518"/>
    </source>
</evidence>
<gene>
    <name evidence="2" type="ORF">PBOR_24445</name>
</gene>
<proteinExistence type="predicted"/>
<dbReference type="OrthoDB" id="2601231at2"/>
<feature type="transmembrane region" description="Helical" evidence="1">
    <location>
        <begin position="30"/>
        <end position="49"/>
    </location>
</feature>
<protein>
    <submittedName>
        <fullName evidence="2">Uncharacterized protein</fullName>
    </submittedName>
</protein>